<proteinExistence type="predicted"/>
<sequence length="310" mass="33481">MKKYALSLLVLIVNAFPASAQQWSPTGNNHTTGGLSLGTNFPGSSEKLLVTTSGSQRAIALFGASGSGTAGILFDASNGDWAGSDYGSLLQQDNLSIELNNYGTNPIYLRTNHQTRLTVSGTGFIGIGKTNPSFALDVTRANQSVARFESTGTNAGPDVLIIDKDNANARATLQIRGNAGAIESLFVASSGNVGIGNTNPISKLAVNGQIRATEVKVLADISVPDYVFENDYKLRTLQETKEYISVNKHLPEIPSAAEIEENGIDLGDMNMRLLKKIEELTLYQIELLERLESLEATNRKMEKRIRQLME</sequence>
<dbReference type="Proteomes" id="UP001172083">
    <property type="component" value="Unassembled WGS sequence"/>
</dbReference>
<comment type="caution">
    <text evidence="1">The sequence shown here is derived from an EMBL/GenBank/DDBJ whole genome shotgun (WGS) entry which is preliminary data.</text>
</comment>
<protein>
    <recommendedName>
        <fullName evidence="3">Peptidase S74 domain-containing protein</fullName>
    </recommendedName>
</protein>
<reference evidence="1" key="1">
    <citation type="submission" date="2023-06" db="EMBL/GenBank/DDBJ databases">
        <title>Genomic of Agaribacillus aureum.</title>
        <authorList>
            <person name="Wang G."/>
        </authorList>
    </citation>
    <scope>NUCLEOTIDE SEQUENCE</scope>
    <source>
        <strain evidence="1">BMA12</strain>
    </source>
</reference>
<gene>
    <name evidence="1" type="ORF">QQ020_33580</name>
</gene>
<organism evidence="1 2">
    <name type="scientific">Agaribacillus aureus</name>
    <dbReference type="NCBI Taxonomy" id="3051825"/>
    <lineage>
        <taxon>Bacteria</taxon>
        <taxon>Pseudomonadati</taxon>
        <taxon>Bacteroidota</taxon>
        <taxon>Cytophagia</taxon>
        <taxon>Cytophagales</taxon>
        <taxon>Splendidivirgaceae</taxon>
        <taxon>Agaribacillus</taxon>
    </lineage>
</organism>
<evidence type="ECO:0000313" key="2">
    <source>
        <dbReference type="Proteomes" id="UP001172083"/>
    </source>
</evidence>
<name>A0ABT8LIM7_9BACT</name>
<keyword evidence="2" id="KW-1185">Reference proteome</keyword>
<evidence type="ECO:0000313" key="1">
    <source>
        <dbReference type="EMBL" id="MDN5217051.1"/>
    </source>
</evidence>
<dbReference type="EMBL" id="JAUJEB010000013">
    <property type="protein sequence ID" value="MDN5217051.1"/>
    <property type="molecule type" value="Genomic_DNA"/>
</dbReference>
<dbReference type="RefSeq" id="WP_346762388.1">
    <property type="nucleotide sequence ID" value="NZ_JAUJEB010000013.1"/>
</dbReference>
<accession>A0ABT8LIM7</accession>
<evidence type="ECO:0008006" key="3">
    <source>
        <dbReference type="Google" id="ProtNLM"/>
    </source>
</evidence>